<feature type="domain" description="Fatty acid hydroxylase" evidence="5">
    <location>
        <begin position="189"/>
        <end position="334"/>
    </location>
</feature>
<dbReference type="GO" id="GO:0005506">
    <property type="term" value="F:iron ion binding"/>
    <property type="evidence" value="ECO:0007669"/>
    <property type="project" value="InterPro"/>
</dbReference>
<evidence type="ECO:0000256" key="2">
    <source>
        <dbReference type="ARBA" id="ARBA00022692"/>
    </source>
</evidence>
<dbReference type="GeneID" id="37036203"/>
<comment type="subcellular location">
    <subcellularLocation>
        <location evidence="1">Membrane</location>
    </subcellularLocation>
</comment>
<proteinExistence type="predicted"/>
<accession>A0A316W0G9</accession>
<dbReference type="GO" id="GO:0016020">
    <property type="term" value="C:membrane"/>
    <property type="evidence" value="ECO:0007669"/>
    <property type="project" value="UniProtKB-SubCell"/>
</dbReference>
<dbReference type="GO" id="GO:0008610">
    <property type="term" value="P:lipid biosynthetic process"/>
    <property type="evidence" value="ECO:0007669"/>
    <property type="project" value="InterPro"/>
</dbReference>
<dbReference type="Proteomes" id="UP000245783">
    <property type="component" value="Unassembled WGS sequence"/>
</dbReference>
<organism evidence="6 7">
    <name type="scientific">Ceraceosorus guamensis</name>
    <dbReference type="NCBI Taxonomy" id="1522189"/>
    <lineage>
        <taxon>Eukaryota</taxon>
        <taxon>Fungi</taxon>
        <taxon>Dikarya</taxon>
        <taxon>Basidiomycota</taxon>
        <taxon>Ustilaginomycotina</taxon>
        <taxon>Exobasidiomycetes</taxon>
        <taxon>Ceraceosorales</taxon>
        <taxon>Ceraceosoraceae</taxon>
        <taxon>Ceraceosorus</taxon>
    </lineage>
</organism>
<dbReference type="OrthoDB" id="6354873at2759"/>
<dbReference type="STRING" id="1522189.A0A316W0G9"/>
<reference evidence="6 7" key="1">
    <citation type="journal article" date="2018" name="Mol. Biol. Evol.">
        <title>Broad Genomic Sampling Reveals a Smut Pathogenic Ancestry of the Fungal Clade Ustilaginomycotina.</title>
        <authorList>
            <person name="Kijpornyongpan T."/>
            <person name="Mondo S.J."/>
            <person name="Barry K."/>
            <person name="Sandor L."/>
            <person name="Lee J."/>
            <person name="Lipzen A."/>
            <person name="Pangilinan J."/>
            <person name="LaButti K."/>
            <person name="Hainaut M."/>
            <person name="Henrissat B."/>
            <person name="Grigoriev I.V."/>
            <person name="Spatafora J.W."/>
            <person name="Aime M.C."/>
        </authorList>
    </citation>
    <scope>NUCLEOTIDE SEQUENCE [LARGE SCALE GENOMIC DNA]</scope>
    <source>
        <strain evidence="6 7">MCA 4658</strain>
    </source>
</reference>
<name>A0A316W0G9_9BASI</name>
<dbReference type="PANTHER" id="PTHR11863">
    <property type="entry name" value="STEROL DESATURASE"/>
    <property type="match status" value="1"/>
</dbReference>
<dbReference type="InParanoid" id="A0A316W0G9"/>
<keyword evidence="4" id="KW-0472">Membrane</keyword>
<evidence type="ECO:0000313" key="6">
    <source>
        <dbReference type="EMBL" id="PWN41195.1"/>
    </source>
</evidence>
<dbReference type="AlphaFoldDB" id="A0A316W0G9"/>
<keyword evidence="7" id="KW-1185">Reference proteome</keyword>
<evidence type="ECO:0000256" key="3">
    <source>
        <dbReference type="ARBA" id="ARBA00022989"/>
    </source>
</evidence>
<dbReference type="InterPro" id="IPR006694">
    <property type="entry name" value="Fatty_acid_hydroxylase"/>
</dbReference>
<evidence type="ECO:0000259" key="5">
    <source>
        <dbReference type="Pfam" id="PF04116"/>
    </source>
</evidence>
<dbReference type="GO" id="GO:0016491">
    <property type="term" value="F:oxidoreductase activity"/>
    <property type="evidence" value="ECO:0007669"/>
    <property type="project" value="InterPro"/>
</dbReference>
<dbReference type="RefSeq" id="XP_025368355.1">
    <property type="nucleotide sequence ID" value="XM_025514333.1"/>
</dbReference>
<evidence type="ECO:0000256" key="1">
    <source>
        <dbReference type="ARBA" id="ARBA00004370"/>
    </source>
</evidence>
<keyword evidence="3" id="KW-1133">Transmembrane helix</keyword>
<sequence length="357" mass="41607">MSTTVQVVVPPVAGHTRKPATLKSEWRKRDPKTWTFAQRFFERADLWPLPPEGTAPVHKINDPVPRLAQRQIHRFLVPKLLVTFGLHALILKLIKKRALHPLAAFAFYSGAFKAINSRVFNFWRVLGAKHGFLDGEHERDGVPDGHESKVAQSLLFVTTIRPVLSTFLAYNTRDQPFSISKLIPLKLSIYTVALDYWFYVYHRLMHEVDFLWKFHSRHHKTKHPSTALTLYADEWQELFDAVVIPGLAYLTTKQFISLNFYEFFVVMIYQTFIELGGHSGVRCYATPPNACFGLLRFFKMDLDIEAHDLHHRRGYKKSGNYGKQTLVWDTLFGTKMPRDETRDEHIEWNQHVDAPWY</sequence>
<dbReference type="EMBL" id="KZ819397">
    <property type="protein sequence ID" value="PWN41195.1"/>
    <property type="molecule type" value="Genomic_DNA"/>
</dbReference>
<dbReference type="InterPro" id="IPR050307">
    <property type="entry name" value="Sterol_Desaturase_Related"/>
</dbReference>
<dbReference type="Pfam" id="PF04116">
    <property type="entry name" value="FA_hydroxylase"/>
    <property type="match status" value="1"/>
</dbReference>
<gene>
    <name evidence="6" type="ORF">IE81DRAFT_324807</name>
</gene>
<evidence type="ECO:0000313" key="7">
    <source>
        <dbReference type="Proteomes" id="UP000245783"/>
    </source>
</evidence>
<keyword evidence="2" id="KW-0812">Transmembrane</keyword>
<evidence type="ECO:0000256" key="4">
    <source>
        <dbReference type="ARBA" id="ARBA00023136"/>
    </source>
</evidence>
<protein>
    <submittedName>
        <fullName evidence="6">Fatty acid hydroxylase superfamily protein</fullName>
    </submittedName>
</protein>